<proteinExistence type="inferred from homology"/>
<dbReference type="RefSeq" id="WP_014296506.1">
    <property type="nucleotide sequence ID" value="NC_016751.1"/>
</dbReference>
<dbReference type="InterPro" id="IPR011991">
    <property type="entry name" value="ArsR-like_HTH"/>
</dbReference>
<dbReference type="Gene3D" id="3.30.420.40">
    <property type="match status" value="4"/>
</dbReference>
<protein>
    <submittedName>
        <fullName evidence="3">Transcriptional regulator/sugar kinase</fullName>
    </submittedName>
</protein>
<dbReference type="PANTHER" id="PTHR18964:SF149">
    <property type="entry name" value="BIFUNCTIONAL UDP-N-ACETYLGLUCOSAMINE 2-EPIMERASE_N-ACETYLMANNOSAMINE KINASE"/>
    <property type="match status" value="1"/>
</dbReference>
<dbReference type="CDD" id="cd23763">
    <property type="entry name" value="ASKHA_ATPase_ROK"/>
    <property type="match status" value="1"/>
</dbReference>
<dbReference type="PANTHER" id="PTHR18964">
    <property type="entry name" value="ROK (REPRESSOR, ORF, KINASE) FAMILY"/>
    <property type="match status" value="1"/>
</dbReference>
<keyword evidence="3" id="KW-0808">Transferase</keyword>
<dbReference type="eggNOG" id="COG0640">
    <property type="taxonomic scope" value="Bacteria"/>
</dbReference>
<dbReference type="SUPFAM" id="SSF46785">
    <property type="entry name" value="Winged helix' DNA-binding domain"/>
    <property type="match status" value="1"/>
</dbReference>
<evidence type="ECO:0000256" key="1">
    <source>
        <dbReference type="ARBA" id="ARBA00006479"/>
    </source>
</evidence>
<dbReference type="HOGENOM" id="CLU_036604_13_5_0"/>
<dbReference type="Proteomes" id="UP000007161">
    <property type="component" value="Chromosome"/>
</dbReference>
<dbReference type="CDD" id="cd00090">
    <property type="entry name" value="HTH_ARSR"/>
    <property type="match status" value="1"/>
</dbReference>
<name>H2J7U3_MARPK</name>
<dbReference type="Pfam" id="PF00480">
    <property type="entry name" value="ROK"/>
    <property type="match status" value="1"/>
</dbReference>
<dbReference type="AlphaFoldDB" id="H2J7U3"/>
<accession>H2J7U3</accession>
<dbReference type="STRING" id="443254.Marpi_1022"/>
<feature type="domain" description="HTH arsR-type" evidence="2">
    <location>
        <begin position="20"/>
        <end position="52"/>
    </location>
</feature>
<gene>
    <name evidence="3" type="ordered locus">Marpi_1022</name>
</gene>
<sequence length="366" mass="41879">MIRITDSLIKTLNFIWKKEKTYLMEISKETGLEKSTVSRSLNKLKDLNLIKKVDELSSTPQGGRKTTVFQFAYSIGHILGISVEQDGIEVALTDLAGKVISSKRISVMINEENIISQLNNVIESYSELDIYGIGISLPGIIDSKNGKIIYSKALNIRNFNLVSKIERKDNIPVYIENDSNCGALYFNLCNREKSKNILYFHISIPYYVNDGTGIGVGIIIKNRLYHGSNNYAGEVEIKKAMINDEKRISFEELRNYPIEKLLDNSREFLDYYSEKISNFISVFDPDTVLIGGNIVLLDNEFLDVFISQIKEKVFMFENRNIYLNHTSSKDFLTSRGAASLILHKMFSTKNGAEKFLEIYYNMKKRR</sequence>
<dbReference type="InterPro" id="IPR036388">
    <property type="entry name" value="WH-like_DNA-bd_sf"/>
</dbReference>
<dbReference type="GO" id="GO:0016301">
    <property type="term" value="F:kinase activity"/>
    <property type="evidence" value="ECO:0007669"/>
    <property type="project" value="UniProtKB-KW"/>
</dbReference>
<dbReference type="SUPFAM" id="SSF53067">
    <property type="entry name" value="Actin-like ATPase domain"/>
    <property type="match status" value="1"/>
</dbReference>
<evidence type="ECO:0000313" key="4">
    <source>
        <dbReference type="Proteomes" id="UP000007161"/>
    </source>
</evidence>
<reference evidence="3 4" key="1">
    <citation type="journal article" date="2012" name="J. Bacteriol.">
        <title>Complete Genome Sequence of the Thermophilic, Piezophilic, Heterotrophic Bacterium Marinitoga piezophila KA3.</title>
        <authorList>
            <person name="Lucas S."/>
            <person name="Han J."/>
            <person name="Lapidus A."/>
            <person name="Cheng J.F."/>
            <person name="Goodwin L.A."/>
            <person name="Pitluck S."/>
            <person name="Peters L."/>
            <person name="Mikhailova N."/>
            <person name="Teshima H."/>
            <person name="Detter J.C."/>
            <person name="Han C."/>
            <person name="Tapia R."/>
            <person name="Land M."/>
            <person name="Hauser L."/>
            <person name="Kyrpides N.C."/>
            <person name="Ivanova N."/>
            <person name="Pagani I."/>
            <person name="Vannier P."/>
            <person name="Oger P."/>
            <person name="Bartlett D.H."/>
            <person name="Noll K.M."/>
            <person name="Woyke T."/>
            <person name="Jebbar M."/>
        </authorList>
    </citation>
    <scope>NUCLEOTIDE SEQUENCE [LARGE SCALE GENOMIC DNA]</scope>
    <source>
        <strain evidence="4">DSM 14283 / JCM 11233 / KA3</strain>
    </source>
</reference>
<dbReference type="Gene3D" id="1.10.10.10">
    <property type="entry name" value="Winged helix-like DNA-binding domain superfamily/Winged helix DNA-binding domain"/>
    <property type="match status" value="1"/>
</dbReference>
<evidence type="ECO:0000259" key="2">
    <source>
        <dbReference type="Pfam" id="PF01022"/>
    </source>
</evidence>
<evidence type="ECO:0000313" key="3">
    <source>
        <dbReference type="EMBL" id="AEX85434.1"/>
    </source>
</evidence>
<keyword evidence="3" id="KW-0418">Kinase</keyword>
<dbReference type="EMBL" id="CP003257">
    <property type="protein sequence ID" value="AEX85434.1"/>
    <property type="molecule type" value="Genomic_DNA"/>
</dbReference>
<dbReference type="InterPro" id="IPR036390">
    <property type="entry name" value="WH_DNA-bd_sf"/>
</dbReference>
<dbReference type="Pfam" id="PF01022">
    <property type="entry name" value="HTH_5"/>
    <property type="match status" value="1"/>
</dbReference>
<dbReference type="GO" id="GO:0003700">
    <property type="term" value="F:DNA-binding transcription factor activity"/>
    <property type="evidence" value="ECO:0007669"/>
    <property type="project" value="InterPro"/>
</dbReference>
<dbReference type="eggNOG" id="COG1940">
    <property type="taxonomic scope" value="Bacteria"/>
</dbReference>
<organism evidence="3 4">
    <name type="scientific">Marinitoga piezophila (strain DSM 14283 / JCM 11233 / KA3)</name>
    <dbReference type="NCBI Taxonomy" id="443254"/>
    <lineage>
        <taxon>Bacteria</taxon>
        <taxon>Thermotogati</taxon>
        <taxon>Thermotogota</taxon>
        <taxon>Thermotogae</taxon>
        <taxon>Petrotogales</taxon>
        <taxon>Petrotogaceae</taxon>
        <taxon>Marinitoga</taxon>
    </lineage>
</organism>
<comment type="similarity">
    <text evidence="1">Belongs to the ROK (NagC/XylR) family.</text>
</comment>
<dbReference type="InterPro" id="IPR043129">
    <property type="entry name" value="ATPase_NBD"/>
</dbReference>
<dbReference type="OrthoDB" id="49514at2"/>
<keyword evidence="4" id="KW-1185">Reference proteome</keyword>
<reference evidence="4" key="2">
    <citation type="submission" date="2012-01" db="EMBL/GenBank/DDBJ databases">
        <title>Complete sequence of chromosome of Marinitoga piezophila KA3.</title>
        <authorList>
            <person name="Lucas S."/>
            <person name="Han J."/>
            <person name="Lapidus A."/>
            <person name="Cheng J.-F."/>
            <person name="Goodwin L."/>
            <person name="Pitluck S."/>
            <person name="Peters L."/>
            <person name="Mikhailova N."/>
            <person name="Teshima H."/>
            <person name="Detter J.C."/>
            <person name="Han C."/>
            <person name="Tapia R."/>
            <person name="Land M."/>
            <person name="Hauser L."/>
            <person name="Kyrpides N."/>
            <person name="Ivanova N."/>
            <person name="Pagani I."/>
            <person name="Jebbar M."/>
            <person name="Vannier P."/>
            <person name="Oger P."/>
            <person name="Cario A."/>
            <person name="Bartlett D."/>
            <person name="Noll K.M."/>
            <person name="Woyke T."/>
        </authorList>
    </citation>
    <scope>NUCLEOTIDE SEQUENCE [LARGE SCALE GENOMIC DNA]</scope>
    <source>
        <strain evidence="4">DSM 14283 / JCM 11233 / KA3</strain>
    </source>
</reference>
<dbReference type="KEGG" id="mpz:Marpi_1022"/>
<dbReference type="InterPro" id="IPR001845">
    <property type="entry name" value="HTH_ArsR_DNA-bd_dom"/>
</dbReference>
<dbReference type="InterPro" id="IPR000600">
    <property type="entry name" value="ROK"/>
</dbReference>